<accession>A0A3B0Y5G3</accession>
<protein>
    <recommendedName>
        <fullName evidence="1">Anti sigma-E protein RseA N-terminal domain-containing protein</fullName>
    </recommendedName>
</protein>
<dbReference type="Pfam" id="PF03872">
    <property type="entry name" value="RseA_N"/>
    <property type="match status" value="1"/>
</dbReference>
<dbReference type="EMBL" id="UOFH01000254">
    <property type="protein sequence ID" value="VAW63626.1"/>
    <property type="molecule type" value="Genomic_DNA"/>
</dbReference>
<sequence length="209" mass="23235">MDIKQQRDEQLSALIDSALNEQQLQSFMQDLKRDPIADAEAAQRYRLMGDAMRDELDQSSFMDISSAVQRTIEKEPAHNEAQSPIKQKTPLGLSALLSSWTKPLTGAAVAASVAMVTLVTFNTVQNSENATSAQLAQATHIERVNPEISRNVQVASTLNINKQSAEQQRQLNQYMLQHSGYASQSTMQGMMPYVRAADVKSHEIKQESR</sequence>
<name>A0A3B0Y5G3_9ZZZZ</name>
<organism evidence="2">
    <name type="scientific">hydrothermal vent metagenome</name>
    <dbReference type="NCBI Taxonomy" id="652676"/>
    <lineage>
        <taxon>unclassified sequences</taxon>
        <taxon>metagenomes</taxon>
        <taxon>ecological metagenomes</taxon>
    </lineage>
</organism>
<evidence type="ECO:0000313" key="2">
    <source>
        <dbReference type="EMBL" id="VAW63626.1"/>
    </source>
</evidence>
<dbReference type="PANTHER" id="PTHR38104:SF1">
    <property type="entry name" value="ANTI-SIGMA-E FACTOR RSEA"/>
    <property type="match status" value="1"/>
</dbReference>
<dbReference type="GO" id="GO:0016989">
    <property type="term" value="F:sigma factor antagonist activity"/>
    <property type="evidence" value="ECO:0007669"/>
    <property type="project" value="InterPro"/>
</dbReference>
<dbReference type="PANTHER" id="PTHR38104">
    <property type="match status" value="1"/>
</dbReference>
<evidence type="ECO:0000259" key="1">
    <source>
        <dbReference type="Pfam" id="PF03872"/>
    </source>
</evidence>
<gene>
    <name evidence="2" type="ORF">MNBD_GAMMA08-722</name>
</gene>
<dbReference type="Gene3D" id="1.10.10.880">
    <property type="entry name" value="Anti sigma-E protein RseA, N-terminal domain"/>
    <property type="match status" value="1"/>
</dbReference>
<dbReference type="InterPro" id="IPR026279">
    <property type="entry name" value="RseA"/>
</dbReference>
<dbReference type="InterPro" id="IPR036147">
    <property type="entry name" value="Anti-sigma_E_RseA_N_sf"/>
</dbReference>
<dbReference type="CDD" id="cd16328">
    <property type="entry name" value="RseA_N"/>
    <property type="match status" value="1"/>
</dbReference>
<proteinExistence type="predicted"/>
<reference evidence="2" key="1">
    <citation type="submission" date="2018-06" db="EMBL/GenBank/DDBJ databases">
        <authorList>
            <person name="Zhirakovskaya E."/>
        </authorList>
    </citation>
    <scope>NUCLEOTIDE SEQUENCE</scope>
</reference>
<feature type="domain" description="Anti sigma-E protein RseA N-terminal" evidence="1">
    <location>
        <begin position="8"/>
        <end position="90"/>
    </location>
</feature>
<dbReference type="InterPro" id="IPR005572">
    <property type="entry name" value="Anti-sigma_E_RseA_N"/>
</dbReference>
<dbReference type="AlphaFoldDB" id="A0A3B0Y5G3"/>
<dbReference type="SUPFAM" id="SSF89069">
    <property type="entry name" value="N-terminal, cytoplasmic domain of anti-sigmaE factor RseA"/>
    <property type="match status" value="1"/>
</dbReference>
<dbReference type="InterPro" id="IPR052383">
    <property type="entry name" value="Anti-sigma-E_RseA-like"/>
</dbReference>
<dbReference type="PIRSF" id="PIRSF016938">
    <property type="entry name" value="RseA"/>
    <property type="match status" value="1"/>
</dbReference>